<feature type="compositionally biased region" description="Basic and acidic residues" evidence="2">
    <location>
        <begin position="277"/>
        <end position="293"/>
    </location>
</feature>
<evidence type="ECO:0000313" key="3">
    <source>
        <dbReference type="EMBL" id="CAE0774181.1"/>
    </source>
</evidence>
<evidence type="ECO:0000256" key="2">
    <source>
        <dbReference type="SAM" id="MobiDB-lite"/>
    </source>
</evidence>
<reference evidence="3" key="1">
    <citation type="submission" date="2021-01" db="EMBL/GenBank/DDBJ databases">
        <authorList>
            <person name="Corre E."/>
            <person name="Pelletier E."/>
            <person name="Niang G."/>
            <person name="Scheremetjew M."/>
            <person name="Finn R."/>
            <person name="Kale V."/>
            <person name="Holt S."/>
            <person name="Cochrane G."/>
            <person name="Meng A."/>
            <person name="Brown T."/>
            <person name="Cohen L."/>
        </authorList>
    </citation>
    <scope>NUCLEOTIDE SEQUENCE</scope>
    <source>
        <strain evidence="3">CCMP645</strain>
    </source>
</reference>
<sequence>MRAEHQKSVEKAQAQVEGLRGECFALRAEVKELKHANAQLQDTAQNLIAKQSDAQLSAAREGEDTKAAYETRLDALKSRLDDALRESDARLAVQHDLRKVISEATETESALRKELAHALGEQESLARQLESSRAAAAAAEALRVELAAEGAALRAEVATAEAEVGAIEAWAKHAVGSSAALKAQVEGERSGNTWALEKALAQLENVRAECASTKMQSREVMVAKKDLEQQVTKLQAETRSMKATIEEEAQVKRVLQEELRDARAALNDPAKAMQLAAREKEEADKKAAEKQPDASELQEEIARLKSEAESRTSSLVDPDEVARIVAEVMQRTEERSARRYERALANLLQALMSGEPDLPKQLAHQAWVQTPHNPPEVVQPKPQTAAEPWKPTPRHLAVRLPSERVLTESAIAEGRRGGALD</sequence>
<accession>A0A7S4BR42</accession>
<gene>
    <name evidence="3" type="ORF">PCAR00345_LOCUS26794</name>
</gene>
<protein>
    <submittedName>
        <fullName evidence="3">Uncharacterized protein</fullName>
    </submittedName>
</protein>
<feature type="coiled-coil region" evidence="1">
    <location>
        <begin position="196"/>
        <end position="265"/>
    </location>
</feature>
<proteinExistence type="predicted"/>
<keyword evidence="1" id="KW-0175">Coiled coil</keyword>
<dbReference type="EMBL" id="HBIZ01041940">
    <property type="protein sequence ID" value="CAE0774181.1"/>
    <property type="molecule type" value="Transcribed_RNA"/>
</dbReference>
<feature type="region of interest" description="Disordered" evidence="2">
    <location>
        <begin position="372"/>
        <end position="395"/>
    </location>
</feature>
<feature type="coiled-coil region" evidence="1">
    <location>
        <begin position="2"/>
        <end position="86"/>
    </location>
</feature>
<name>A0A7S4BR42_CHRCT</name>
<feature type="region of interest" description="Disordered" evidence="2">
    <location>
        <begin position="276"/>
        <end position="298"/>
    </location>
</feature>
<organism evidence="3">
    <name type="scientific">Chrysotila carterae</name>
    <name type="common">Marine alga</name>
    <name type="synonym">Syracosphaera carterae</name>
    <dbReference type="NCBI Taxonomy" id="13221"/>
    <lineage>
        <taxon>Eukaryota</taxon>
        <taxon>Haptista</taxon>
        <taxon>Haptophyta</taxon>
        <taxon>Prymnesiophyceae</taxon>
        <taxon>Isochrysidales</taxon>
        <taxon>Isochrysidaceae</taxon>
        <taxon>Chrysotila</taxon>
    </lineage>
</organism>
<dbReference type="AlphaFoldDB" id="A0A7S4BR42"/>
<evidence type="ECO:0000256" key="1">
    <source>
        <dbReference type="SAM" id="Coils"/>
    </source>
</evidence>